<dbReference type="STRING" id="161398.PP2015_2222"/>
<dbReference type="Proteomes" id="UP000061457">
    <property type="component" value="Chromosome I"/>
</dbReference>
<dbReference type="InterPro" id="IPR014955">
    <property type="entry name" value="DUF1826"/>
</dbReference>
<dbReference type="OrthoDB" id="5342505at2"/>
<organism evidence="1 2">
    <name type="scientific">Pseudoalteromonas phenolica</name>
    <dbReference type="NCBI Taxonomy" id="161398"/>
    <lineage>
        <taxon>Bacteria</taxon>
        <taxon>Pseudomonadati</taxon>
        <taxon>Pseudomonadota</taxon>
        <taxon>Gammaproteobacteria</taxon>
        <taxon>Alteromonadales</taxon>
        <taxon>Pseudoalteromonadaceae</taxon>
        <taxon>Pseudoalteromonas</taxon>
    </lineage>
</organism>
<evidence type="ECO:0008006" key="3">
    <source>
        <dbReference type="Google" id="ProtNLM"/>
    </source>
</evidence>
<dbReference type="RefSeq" id="WP_058030428.1">
    <property type="nucleotide sequence ID" value="NZ_CP013187.1"/>
</dbReference>
<keyword evidence="2" id="KW-1185">Reference proteome</keyword>
<dbReference type="AlphaFoldDB" id="A0A0S2K3S8"/>
<dbReference type="PATRIC" id="fig|161398.10.peg.2260"/>
<evidence type="ECO:0000313" key="1">
    <source>
        <dbReference type="EMBL" id="ALO42719.1"/>
    </source>
</evidence>
<dbReference type="EMBL" id="CP013187">
    <property type="protein sequence ID" value="ALO42719.1"/>
    <property type="molecule type" value="Genomic_DNA"/>
</dbReference>
<name>A0A0S2K3S8_9GAMM</name>
<evidence type="ECO:0000313" key="2">
    <source>
        <dbReference type="Proteomes" id="UP000061457"/>
    </source>
</evidence>
<proteinExistence type="predicted"/>
<dbReference type="Pfam" id="PF08856">
    <property type="entry name" value="DUF1826"/>
    <property type="match status" value="1"/>
</dbReference>
<protein>
    <recommendedName>
        <fullName evidence="3">DUF1826 domain-containing protein</fullName>
    </recommendedName>
</protein>
<dbReference type="KEGG" id="pphe:PP2015_2222"/>
<accession>A0A0S2K3S8</accession>
<reference evidence="1 2" key="1">
    <citation type="submission" date="2015-11" db="EMBL/GenBank/DDBJ databases">
        <authorList>
            <person name="Zhang Y."/>
            <person name="Guo Z."/>
        </authorList>
    </citation>
    <scope>NUCLEOTIDE SEQUENCE [LARGE SCALE GENOMIC DNA]</scope>
    <source>
        <strain evidence="1 2">KCTC 12086</strain>
    </source>
</reference>
<sequence length="222" mass="24859">MRHNTAAPLEYSKLNKTATCQISPCANVLSNIYNKEVTLTCFSNKSSWAISHAAQLFAKQNLGTVIQYQGEINKDLLEEIVFKLEGSTHASLLAQHIELMLEMFQVLFEPKEIGLRLIACDTSLSPHFHQPQNLVRMASTLGGLGERWIAPDEVKFLPLAPNQLKPEIKAPLPHHISQLQDGDIALMKGSQWIDHEKSAITCASPAFCNNEFKLCIYIDFIE</sequence>
<gene>
    <name evidence="1" type="ORF">PP2015_2222</name>
</gene>